<protein>
    <submittedName>
        <fullName evidence="1">Uncharacterized domain protein</fullName>
    </submittedName>
</protein>
<organism evidence="1 2">
    <name type="scientific">Janthinobacterium agaricidamnosum NBRC 102515 = DSM 9628</name>
    <dbReference type="NCBI Taxonomy" id="1349767"/>
    <lineage>
        <taxon>Bacteria</taxon>
        <taxon>Pseudomonadati</taxon>
        <taxon>Pseudomonadota</taxon>
        <taxon>Betaproteobacteria</taxon>
        <taxon>Burkholderiales</taxon>
        <taxon>Oxalobacteraceae</taxon>
        <taxon>Janthinobacterium</taxon>
    </lineage>
</organism>
<dbReference type="RefSeq" id="WP_051780990.1">
    <property type="nucleotide sequence ID" value="NZ_BCTH01000067.1"/>
</dbReference>
<reference evidence="1 2" key="1">
    <citation type="journal article" date="2015" name="Genome Announc.">
        <title>Genome Sequence of Mushroom Soft-Rot Pathogen Janthinobacterium agaricidamnosum.</title>
        <authorList>
            <person name="Graupner K."/>
            <person name="Lackner G."/>
            <person name="Hertweck C."/>
        </authorList>
    </citation>
    <scope>NUCLEOTIDE SEQUENCE [LARGE SCALE GENOMIC DNA]</scope>
    <source>
        <strain evidence="2">NBRC 102515 / DSM 9628</strain>
    </source>
</reference>
<evidence type="ECO:0000313" key="2">
    <source>
        <dbReference type="Proteomes" id="UP000027604"/>
    </source>
</evidence>
<dbReference type="AlphaFoldDB" id="W0V8C7"/>
<name>W0V8C7_9BURK</name>
<dbReference type="KEGG" id="jag:GJA_3525"/>
<dbReference type="Proteomes" id="UP000027604">
    <property type="component" value="Chromosome I"/>
</dbReference>
<dbReference type="HOGENOM" id="CLU_1701898_0_0_4"/>
<gene>
    <name evidence="1" type="ORF">GJA_3525</name>
</gene>
<dbReference type="STRING" id="1349767.GJA_3525"/>
<proteinExistence type="predicted"/>
<dbReference type="EMBL" id="HG322949">
    <property type="protein sequence ID" value="CDG84141.1"/>
    <property type="molecule type" value="Genomic_DNA"/>
</dbReference>
<dbReference type="eggNOG" id="ENOG502ZE11">
    <property type="taxonomic scope" value="Bacteria"/>
</dbReference>
<sequence length="154" mass="15908">MTTSSTAPAGADFTQLTPIALALAAQHGMEIVGCAKGFNALRDGDIISGDCTATEIEQWLEGYDAGRDDGGALLIVDQLLDAAFNVPRDPRSTPYKAGARAALVFRIEGVAIPTAYTAGTAEADAFSAGIEEGHAIWRRTLAAAGADSSQPRLA</sequence>
<accession>W0V8C7</accession>
<keyword evidence="2" id="KW-1185">Reference proteome</keyword>
<evidence type="ECO:0000313" key="1">
    <source>
        <dbReference type="EMBL" id="CDG84141.1"/>
    </source>
</evidence>
<dbReference type="PATRIC" id="fig|1349767.4.peg.123"/>